<dbReference type="Proteomes" id="UP000535543">
    <property type="component" value="Unassembled WGS sequence"/>
</dbReference>
<dbReference type="EMBL" id="VCQU01000002">
    <property type="protein sequence ID" value="NMN94569.1"/>
    <property type="molecule type" value="Genomic_DNA"/>
</dbReference>
<protein>
    <submittedName>
        <fullName evidence="2">DUF4233 domain-containing protein</fullName>
    </submittedName>
</protein>
<dbReference type="RefSeq" id="WP_169585872.1">
    <property type="nucleotide sequence ID" value="NZ_VCQU01000002.1"/>
</dbReference>
<evidence type="ECO:0000256" key="1">
    <source>
        <dbReference type="SAM" id="Phobius"/>
    </source>
</evidence>
<keyword evidence="1" id="KW-0472">Membrane</keyword>
<comment type="caution">
    <text evidence="2">The sequence shown here is derived from an EMBL/GenBank/DDBJ whole genome shotgun (WGS) entry which is preliminary data.</text>
</comment>
<keyword evidence="3" id="KW-1185">Reference proteome</keyword>
<feature type="transmembrane region" description="Helical" evidence="1">
    <location>
        <begin position="5"/>
        <end position="22"/>
    </location>
</feature>
<reference evidence="2 3" key="1">
    <citation type="submission" date="2019-05" db="EMBL/GenBank/DDBJ databases">
        <authorList>
            <person name="Lee S.D."/>
        </authorList>
    </citation>
    <scope>NUCLEOTIDE SEQUENCE [LARGE SCALE GENOMIC DNA]</scope>
    <source>
        <strain evidence="2 3">YC2-7</strain>
    </source>
</reference>
<evidence type="ECO:0000313" key="2">
    <source>
        <dbReference type="EMBL" id="NMN94569.1"/>
    </source>
</evidence>
<organism evidence="2 3">
    <name type="scientific">Antrihabitans stalactiti</name>
    <dbReference type="NCBI Taxonomy" id="2584121"/>
    <lineage>
        <taxon>Bacteria</taxon>
        <taxon>Bacillati</taxon>
        <taxon>Actinomycetota</taxon>
        <taxon>Actinomycetes</taxon>
        <taxon>Mycobacteriales</taxon>
        <taxon>Nocardiaceae</taxon>
        <taxon>Antrihabitans</taxon>
    </lineage>
</organism>
<feature type="transmembrane region" description="Helical" evidence="1">
    <location>
        <begin position="28"/>
        <end position="47"/>
    </location>
</feature>
<evidence type="ECO:0000313" key="3">
    <source>
        <dbReference type="Proteomes" id="UP000535543"/>
    </source>
</evidence>
<accession>A0A848K894</accession>
<dbReference type="InterPro" id="IPR025327">
    <property type="entry name" value="DUF4233"/>
</dbReference>
<proteinExistence type="predicted"/>
<reference evidence="2 3" key="2">
    <citation type="submission" date="2020-06" db="EMBL/GenBank/DDBJ databases">
        <title>Antribacter stalactiti gen. nov., sp. nov., a new member of the family Nacardiaceae isolated from a cave.</title>
        <authorList>
            <person name="Kim I.S."/>
        </authorList>
    </citation>
    <scope>NUCLEOTIDE SEQUENCE [LARGE SCALE GENOMIC DNA]</scope>
    <source>
        <strain evidence="2 3">YC2-7</strain>
    </source>
</reference>
<gene>
    <name evidence="2" type="ORF">FGL95_05900</name>
</gene>
<feature type="transmembrane region" description="Helical" evidence="1">
    <location>
        <begin position="76"/>
        <end position="92"/>
    </location>
</feature>
<dbReference type="Pfam" id="PF14017">
    <property type="entry name" value="DUF4233"/>
    <property type="match status" value="1"/>
</dbReference>
<feature type="transmembrane region" description="Helical" evidence="1">
    <location>
        <begin position="54"/>
        <end position="70"/>
    </location>
</feature>
<sequence length="109" mass="11897">MAGVLILEAIVVLLGLPVVWKLSGGLTWISGGYLGLLTVLMILGAGLQRRSWALAYNLALQVAFIAAWFAHPAIGWLGIIFAGVWGYILFLRRDVKLRIQQGLLPGQRD</sequence>
<name>A0A848K894_9NOCA</name>
<keyword evidence="1" id="KW-1133">Transmembrane helix</keyword>
<keyword evidence="1" id="KW-0812">Transmembrane</keyword>
<dbReference type="AlphaFoldDB" id="A0A848K894"/>